<dbReference type="GO" id="GO:0042364">
    <property type="term" value="P:water-soluble vitamin biosynthetic process"/>
    <property type="evidence" value="ECO:0007669"/>
    <property type="project" value="UniProtKB-ARBA"/>
</dbReference>
<evidence type="ECO:0000256" key="2">
    <source>
        <dbReference type="ARBA" id="ARBA00022485"/>
    </source>
</evidence>
<dbReference type="SFLD" id="SFLDG01081">
    <property type="entry name" value="cleavage_of_the_Ca-Cb_bond_in"/>
    <property type="match status" value="1"/>
</dbReference>
<evidence type="ECO:0000313" key="9">
    <source>
        <dbReference type="Proteomes" id="UP001239265"/>
    </source>
</evidence>
<dbReference type="InterPro" id="IPR012726">
    <property type="entry name" value="ThiH"/>
</dbReference>
<dbReference type="SUPFAM" id="SSF102114">
    <property type="entry name" value="Radical SAM enzymes"/>
    <property type="match status" value="1"/>
</dbReference>
<keyword evidence="3" id="KW-0949">S-adenosyl-L-methionine</keyword>
<reference evidence="8 9" key="1">
    <citation type="submission" date="2023-06" db="EMBL/GenBank/DDBJ databases">
        <title>Nosocomial Elizabethkingia miricola genome.</title>
        <authorList>
            <person name="Morgado S."/>
            <person name="Fonseca E."/>
            <person name="Freitas F."/>
            <person name="Vicente A.C."/>
        </authorList>
    </citation>
    <scope>NUCLEOTIDE SEQUENCE [LARGE SCALE GENOMIC DNA]</scope>
    <source>
        <strain evidence="8 9">EM15</strain>
    </source>
</reference>
<dbReference type="AlphaFoldDB" id="A0ABD5B4X4"/>
<dbReference type="GO" id="GO:0046872">
    <property type="term" value="F:metal ion binding"/>
    <property type="evidence" value="ECO:0007669"/>
    <property type="project" value="UniProtKB-KW"/>
</dbReference>
<keyword evidence="4" id="KW-0479">Metal-binding</keyword>
<dbReference type="SFLD" id="SFLDS00029">
    <property type="entry name" value="Radical_SAM"/>
    <property type="match status" value="1"/>
</dbReference>
<comment type="caution">
    <text evidence="8">The sequence shown here is derived from an EMBL/GenBank/DDBJ whole genome shotgun (WGS) entry which is preliminary data.</text>
</comment>
<dbReference type="SFLD" id="SFLDF00301">
    <property type="entry name" value="2-iminoacetate_synthase_(ThiH)"/>
    <property type="match status" value="1"/>
</dbReference>
<name>A0ABD5B4X4_ELIMR</name>
<evidence type="ECO:0000259" key="7">
    <source>
        <dbReference type="PROSITE" id="PS51918"/>
    </source>
</evidence>
<evidence type="ECO:0000256" key="6">
    <source>
        <dbReference type="ARBA" id="ARBA00023014"/>
    </source>
</evidence>
<keyword evidence="6" id="KW-0411">Iron-sulfur</keyword>
<dbReference type="NCBIfam" id="TIGR02351">
    <property type="entry name" value="thiH"/>
    <property type="match status" value="1"/>
</dbReference>
<dbReference type="InterPro" id="IPR007197">
    <property type="entry name" value="rSAM"/>
</dbReference>
<dbReference type="PANTHER" id="PTHR43583:SF1">
    <property type="entry name" value="2-IMINOACETATE SYNTHASE"/>
    <property type="match status" value="1"/>
</dbReference>
<dbReference type="PROSITE" id="PS51918">
    <property type="entry name" value="RADICAL_SAM"/>
    <property type="match status" value="1"/>
</dbReference>
<evidence type="ECO:0000313" key="8">
    <source>
        <dbReference type="EMBL" id="MDQ8748462.1"/>
    </source>
</evidence>
<dbReference type="CDD" id="cd01335">
    <property type="entry name" value="Radical_SAM"/>
    <property type="match status" value="1"/>
</dbReference>
<dbReference type="EMBL" id="JAUCQJ010000002">
    <property type="protein sequence ID" value="MDQ8748462.1"/>
    <property type="molecule type" value="Genomic_DNA"/>
</dbReference>
<dbReference type="InterPro" id="IPR034428">
    <property type="entry name" value="ThiH/NoCL/HydG-like"/>
</dbReference>
<dbReference type="SMART" id="SM00876">
    <property type="entry name" value="BATS"/>
    <property type="match status" value="1"/>
</dbReference>
<protein>
    <submittedName>
        <fullName evidence="8">2-iminoacetate synthase ThiH</fullName>
    </submittedName>
</protein>
<dbReference type="SFLD" id="SFLDG01060">
    <property type="entry name" value="BATS_domain_containing"/>
    <property type="match status" value="1"/>
</dbReference>
<proteinExistence type="predicted"/>
<evidence type="ECO:0000256" key="4">
    <source>
        <dbReference type="ARBA" id="ARBA00022723"/>
    </source>
</evidence>
<dbReference type="InterPro" id="IPR058240">
    <property type="entry name" value="rSAM_sf"/>
</dbReference>
<comment type="cofactor">
    <cofactor evidence="1">
        <name>[4Fe-4S] cluster</name>
        <dbReference type="ChEBI" id="CHEBI:49883"/>
    </cofactor>
</comment>
<keyword evidence="2" id="KW-0004">4Fe-4S</keyword>
<evidence type="ECO:0000256" key="1">
    <source>
        <dbReference type="ARBA" id="ARBA00001966"/>
    </source>
</evidence>
<dbReference type="InterPro" id="IPR013785">
    <property type="entry name" value="Aldolase_TIM"/>
</dbReference>
<gene>
    <name evidence="8" type="primary">thiH</name>
    <name evidence="8" type="ORF">QT385_07425</name>
</gene>
<organism evidence="8 9">
    <name type="scientific">Elizabethkingia miricola</name>
    <name type="common">Chryseobacterium miricola</name>
    <dbReference type="NCBI Taxonomy" id="172045"/>
    <lineage>
        <taxon>Bacteria</taxon>
        <taxon>Pseudomonadati</taxon>
        <taxon>Bacteroidota</taxon>
        <taxon>Flavobacteriia</taxon>
        <taxon>Flavobacteriales</taxon>
        <taxon>Weeksellaceae</taxon>
        <taxon>Elizabethkingia</taxon>
    </lineage>
</organism>
<evidence type="ECO:0000256" key="3">
    <source>
        <dbReference type="ARBA" id="ARBA00022691"/>
    </source>
</evidence>
<dbReference type="RefSeq" id="WP_078795356.1">
    <property type="nucleotide sequence ID" value="NZ_JAUCQJ010000002.1"/>
</dbReference>
<dbReference type="GO" id="GO:0051539">
    <property type="term" value="F:4 iron, 4 sulfur cluster binding"/>
    <property type="evidence" value="ECO:0007669"/>
    <property type="project" value="UniProtKB-KW"/>
</dbReference>
<feature type="domain" description="Radical SAM core" evidence="7">
    <location>
        <begin position="71"/>
        <end position="291"/>
    </location>
</feature>
<dbReference type="Gene3D" id="3.20.20.70">
    <property type="entry name" value="Aldolase class I"/>
    <property type="match status" value="1"/>
</dbReference>
<sequence length="371" mass="42803">MKTFKNTFLQYDWEGIKNKIYTATTQQVESVLNKRRRTVEDFMVLLSPAAAPYLEIMAKMAQSLTQKRFGKVIQMYAPLYLSNECQNICTYCGFSLDNKIRRKTLSDTEIIIEAMALKTMGINHVLLVSGEANKTVGIEYFLNAIKLLRPYFANISIEVQPLSKEEYQLLHDAGVHSVLVYQETYHQAVYKEYHPKGKKSNFDFRLDTPDRIGEAGLHKIGLGVLLGLEDWRVDSFFNALHIDYLQKQYWQTKFSVSFPRLRPAEGIIEPNFIMSDRDLLQLICAYRIWNEDLEISVSTRENENFRNHVIPLGVTTMSAASKTNPGGYAVDPQSLEQFETSDERSMEEVKNIIRNSGYDPVMKDWDKVFLI</sequence>
<dbReference type="Pfam" id="PF06968">
    <property type="entry name" value="BATS"/>
    <property type="match status" value="1"/>
</dbReference>
<accession>A0ABD5B4X4</accession>
<dbReference type="InterPro" id="IPR010722">
    <property type="entry name" value="BATS_dom"/>
</dbReference>
<dbReference type="Proteomes" id="UP001239265">
    <property type="component" value="Unassembled WGS sequence"/>
</dbReference>
<dbReference type="GO" id="GO:0044272">
    <property type="term" value="P:sulfur compound biosynthetic process"/>
    <property type="evidence" value="ECO:0007669"/>
    <property type="project" value="UniProtKB-ARBA"/>
</dbReference>
<dbReference type="Pfam" id="PF04055">
    <property type="entry name" value="Radical_SAM"/>
    <property type="match status" value="1"/>
</dbReference>
<dbReference type="PANTHER" id="PTHR43583">
    <property type="entry name" value="2-IMINOACETATE SYNTHASE"/>
    <property type="match status" value="1"/>
</dbReference>
<evidence type="ECO:0000256" key="5">
    <source>
        <dbReference type="ARBA" id="ARBA00023004"/>
    </source>
</evidence>
<keyword evidence="5" id="KW-0408">Iron</keyword>